<feature type="compositionally biased region" description="Low complexity" evidence="3">
    <location>
        <begin position="19"/>
        <end position="34"/>
    </location>
</feature>
<evidence type="ECO:0000256" key="2">
    <source>
        <dbReference type="PIRSR" id="PIRSR605754-1"/>
    </source>
</evidence>
<sequence length="287" mass="31769">MAKHSAPHHAGNVTPPLSAVPSAARRPPAPRRPSASRVVSNVLIALGIILLLVAAGLWGFAQWRYHEQDVQNQKLAAYVQLPTEEQSSEAPVVDWAGLKAINGDVVGWLYVPGTTINYPVYQGDDNEYYLRHSAEGDWIIAGQLFMDYENSTPGMVDNQSIIYGHHLKNGTMFEQVAAMDDQSRFDEITTVWYVTETGSFELEPLMLYYTDPDDQNVRQFTFESTDAFHSYLGALLSKAVTRRGDAEQVIQGAEHVLTMSTCNYYDGYGRTILVCVPKSEANASASS</sequence>
<feature type="active site" description="Acyl-thioester intermediate" evidence="2">
    <location>
        <position position="262"/>
    </location>
</feature>
<keyword evidence="4" id="KW-1133">Transmembrane helix</keyword>
<dbReference type="InterPro" id="IPR005754">
    <property type="entry name" value="Sortase"/>
</dbReference>
<feature type="transmembrane region" description="Helical" evidence="4">
    <location>
        <begin position="38"/>
        <end position="61"/>
    </location>
</feature>
<dbReference type="Proteomes" id="UP000000333">
    <property type="component" value="Chromosome"/>
</dbReference>
<reference evidence="5 6" key="1">
    <citation type="journal article" date="2010" name="Stand. Genomic Sci.">
        <title>Complete genome sequence of Olsenella uli type strain (VPI D76D-27C).</title>
        <authorList>
            <person name="Goker M."/>
            <person name="Held B."/>
            <person name="Lucas S."/>
            <person name="Nolan M."/>
            <person name="Yasawong M."/>
            <person name="Glavina Del Rio T."/>
            <person name="Tice H."/>
            <person name="Cheng J.F."/>
            <person name="Bruce D."/>
            <person name="Detter J.C."/>
            <person name="Tapia R."/>
            <person name="Han C."/>
            <person name="Goodwin L."/>
            <person name="Pitluck S."/>
            <person name="Liolios K."/>
            <person name="Ivanova N."/>
            <person name="Mavromatis K."/>
            <person name="Mikhailova N."/>
            <person name="Pati A."/>
            <person name="Chen A."/>
            <person name="Palaniappan K."/>
            <person name="Land M."/>
            <person name="Hauser L."/>
            <person name="Chang Y.J."/>
            <person name="Jeffries C.D."/>
            <person name="Rohde M."/>
            <person name="Sikorski J."/>
            <person name="Pukall R."/>
            <person name="Woyke T."/>
            <person name="Bristow J."/>
            <person name="Eisen J.A."/>
            <person name="Markowitz V."/>
            <person name="Hugenholtz P."/>
            <person name="Kyrpides N.C."/>
            <person name="Klenk H.P."/>
            <person name="Lapidus A."/>
        </authorList>
    </citation>
    <scope>NUCLEOTIDE SEQUENCE [LARGE SCALE GENOMIC DNA]</scope>
    <source>
        <strain evidence="6">ATCC 49627 / DSM 7084 / CIP 109912 / JCM 12494 / NCIMB 702895 / VPI D76D-27C</strain>
    </source>
</reference>
<dbReference type="EMBL" id="CP002106">
    <property type="protein sequence ID" value="ADK67169.1"/>
    <property type="molecule type" value="Genomic_DNA"/>
</dbReference>
<proteinExistence type="predicted"/>
<feature type="active site" description="Proton donor/acceptor" evidence="2">
    <location>
        <position position="165"/>
    </location>
</feature>
<gene>
    <name evidence="5" type="ordered locus">Olsu_0035</name>
</gene>
<dbReference type="KEGG" id="ols:Olsu_0035"/>
<feature type="region of interest" description="Disordered" evidence="3">
    <location>
        <begin position="1"/>
        <end position="34"/>
    </location>
</feature>
<evidence type="ECO:0000313" key="5">
    <source>
        <dbReference type="EMBL" id="ADK67169.1"/>
    </source>
</evidence>
<dbReference type="Gene3D" id="2.40.260.10">
    <property type="entry name" value="Sortase"/>
    <property type="match status" value="1"/>
</dbReference>
<dbReference type="OrthoDB" id="3172795at2"/>
<protein>
    <submittedName>
        <fullName evidence="5">Sortase, SrtB family</fullName>
    </submittedName>
</protein>
<evidence type="ECO:0000256" key="4">
    <source>
        <dbReference type="SAM" id="Phobius"/>
    </source>
</evidence>
<organism evidence="5 6">
    <name type="scientific">Olsenella uli (strain ATCC 49627 / DSM 7084 / CCUG 31166 / CIP 109912 / JCM 12494 / LMG 11480 / NCIMB 702895 / VPI D76D-27C)</name>
    <name type="common">Lactobacillus uli</name>
    <dbReference type="NCBI Taxonomy" id="633147"/>
    <lineage>
        <taxon>Bacteria</taxon>
        <taxon>Bacillati</taxon>
        <taxon>Actinomycetota</taxon>
        <taxon>Coriobacteriia</taxon>
        <taxon>Coriobacteriales</taxon>
        <taxon>Atopobiaceae</taxon>
        <taxon>Olsenella</taxon>
    </lineage>
</organism>
<keyword evidence="4" id="KW-0472">Membrane</keyword>
<name>E1QXQ5_OLSUV</name>
<accession>E1QXQ5</accession>
<dbReference type="AlphaFoldDB" id="E1QXQ5"/>
<dbReference type="eggNOG" id="COG4509">
    <property type="taxonomic scope" value="Bacteria"/>
</dbReference>
<dbReference type="SUPFAM" id="SSF63817">
    <property type="entry name" value="Sortase"/>
    <property type="match status" value="1"/>
</dbReference>
<keyword evidence="6" id="KW-1185">Reference proteome</keyword>
<dbReference type="GeneID" id="78511520"/>
<dbReference type="GO" id="GO:0016787">
    <property type="term" value="F:hydrolase activity"/>
    <property type="evidence" value="ECO:0007669"/>
    <property type="project" value="UniProtKB-KW"/>
</dbReference>
<dbReference type="InterPro" id="IPR009835">
    <property type="entry name" value="SrtB"/>
</dbReference>
<dbReference type="CDD" id="cd05826">
    <property type="entry name" value="Sortase_B"/>
    <property type="match status" value="1"/>
</dbReference>
<keyword evidence="1" id="KW-0378">Hydrolase</keyword>
<evidence type="ECO:0000256" key="3">
    <source>
        <dbReference type="SAM" id="MobiDB-lite"/>
    </source>
</evidence>
<evidence type="ECO:0000313" key="6">
    <source>
        <dbReference type="Proteomes" id="UP000000333"/>
    </source>
</evidence>
<dbReference type="Pfam" id="PF04203">
    <property type="entry name" value="Sortase"/>
    <property type="match status" value="1"/>
</dbReference>
<dbReference type="InterPro" id="IPR023365">
    <property type="entry name" value="Sortase_dom-sf"/>
</dbReference>
<dbReference type="RefSeq" id="WP_013250921.1">
    <property type="nucleotide sequence ID" value="NC_014363.1"/>
</dbReference>
<dbReference type="STRING" id="633147.Olsu_0035"/>
<dbReference type="HOGENOM" id="CLU_034078_3_2_11"/>
<evidence type="ECO:0000256" key="1">
    <source>
        <dbReference type="ARBA" id="ARBA00022801"/>
    </source>
</evidence>
<keyword evidence="4" id="KW-0812">Transmembrane</keyword>
<dbReference type="NCBIfam" id="TIGR03064">
    <property type="entry name" value="sortase_srtB"/>
    <property type="match status" value="1"/>
</dbReference>